<evidence type="ECO:0000256" key="3">
    <source>
        <dbReference type="ARBA" id="ARBA00022448"/>
    </source>
</evidence>
<feature type="domain" description="Calcium uniporter protein C-terminal" evidence="11">
    <location>
        <begin position="157"/>
        <end position="317"/>
    </location>
</feature>
<evidence type="ECO:0000256" key="5">
    <source>
        <dbReference type="ARBA" id="ARBA00022692"/>
    </source>
</evidence>
<feature type="transmembrane region" description="Helical" evidence="10">
    <location>
        <begin position="233"/>
        <end position="253"/>
    </location>
</feature>
<organism evidence="12 13">
    <name type="scientific">Nicotiana tabacum</name>
    <name type="common">Common tobacco</name>
    <dbReference type="NCBI Taxonomy" id="4097"/>
    <lineage>
        <taxon>Eukaryota</taxon>
        <taxon>Viridiplantae</taxon>
        <taxon>Streptophyta</taxon>
        <taxon>Embryophyta</taxon>
        <taxon>Tracheophyta</taxon>
        <taxon>Spermatophyta</taxon>
        <taxon>Magnoliopsida</taxon>
        <taxon>eudicotyledons</taxon>
        <taxon>Gunneridae</taxon>
        <taxon>Pentapetalae</taxon>
        <taxon>asterids</taxon>
        <taxon>lamiids</taxon>
        <taxon>Solanales</taxon>
        <taxon>Solanaceae</taxon>
        <taxon>Nicotianoideae</taxon>
        <taxon>Nicotianeae</taxon>
        <taxon>Nicotiana</taxon>
    </lineage>
</organism>
<keyword evidence="9 10" id="KW-0472">Membrane</keyword>
<dbReference type="OMA" id="CFYVTST"/>
<proteinExistence type="inferred from homology"/>
<dbReference type="Proteomes" id="UP000790787">
    <property type="component" value="Chromosome 22"/>
</dbReference>
<dbReference type="GeneID" id="107762012"/>
<dbReference type="KEGG" id="nta:107762012"/>
<evidence type="ECO:0000256" key="2">
    <source>
        <dbReference type="ARBA" id="ARBA00005653"/>
    </source>
</evidence>
<evidence type="ECO:0000256" key="9">
    <source>
        <dbReference type="ARBA" id="ARBA00023136"/>
    </source>
</evidence>
<keyword evidence="6" id="KW-0106">Calcium</keyword>
<evidence type="ECO:0000313" key="13">
    <source>
        <dbReference type="RefSeq" id="XP_016435800.1"/>
    </source>
</evidence>
<dbReference type="PaxDb" id="4097-A0A1S3X729"/>
<dbReference type="OrthoDB" id="278338at2759"/>
<dbReference type="STRING" id="4097.A0A1S3X729"/>
<gene>
    <name evidence="13" type="primary">LOC107762012</name>
</gene>
<reference evidence="12" key="1">
    <citation type="journal article" date="2014" name="Nat. Commun.">
        <title>The tobacco genome sequence and its comparison with those of tomato and potato.</title>
        <authorList>
            <person name="Sierro N."/>
            <person name="Battey J.N."/>
            <person name="Ouadi S."/>
            <person name="Bakaher N."/>
            <person name="Bovet L."/>
            <person name="Willig A."/>
            <person name="Goepfert S."/>
            <person name="Peitsch M.C."/>
            <person name="Ivanov N.V."/>
        </authorList>
    </citation>
    <scope>NUCLEOTIDE SEQUENCE [LARGE SCALE GENOMIC DNA]</scope>
</reference>
<evidence type="ECO:0000256" key="1">
    <source>
        <dbReference type="ARBA" id="ARBA00004141"/>
    </source>
</evidence>
<comment type="similarity">
    <text evidence="2">Belongs to the MCU (TC 1.A.77) family.</text>
</comment>
<dbReference type="GO" id="GO:0015292">
    <property type="term" value="F:uniporter activity"/>
    <property type="evidence" value="ECO:0000318"/>
    <property type="project" value="GO_Central"/>
</dbReference>
<feature type="transmembrane region" description="Helical" evidence="10">
    <location>
        <begin position="259"/>
        <end position="280"/>
    </location>
</feature>
<evidence type="ECO:0000313" key="12">
    <source>
        <dbReference type="Proteomes" id="UP000790787"/>
    </source>
</evidence>
<dbReference type="GO" id="GO:0051560">
    <property type="term" value="P:mitochondrial calcium ion homeostasis"/>
    <property type="evidence" value="ECO:0000318"/>
    <property type="project" value="GO_Central"/>
</dbReference>
<reference evidence="13" key="2">
    <citation type="submission" date="2025-08" db="UniProtKB">
        <authorList>
            <consortium name="RefSeq"/>
        </authorList>
    </citation>
    <scope>IDENTIFICATION</scope>
    <source>
        <tissue evidence="13">Leaf</tissue>
    </source>
</reference>
<keyword evidence="4" id="KW-0109">Calcium transport</keyword>
<protein>
    <submittedName>
        <fullName evidence="13">Calcium uniporter protein 2, mitochondrial-like</fullName>
    </submittedName>
</protein>
<evidence type="ECO:0000256" key="7">
    <source>
        <dbReference type="ARBA" id="ARBA00022989"/>
    </source>
</evidence>
<evidence type="ECO:0000259" key="11">
    <source>
        <dbReference type="Pfam" id="PF04678"/>
    </source>
</evidence>
<dbReference type="GO" id="GO:1990246">
    <property type="term" value="C:uniplex complex"/>
    <property type="evidence" value="ECO:0000318"/>
    <property type="project" value="GO_Central"/>
</dbReference>
<dbReference type="Pfam" id="PF04678">
    <property type="entry name" value="MCU"/>
    <property type="match status" value="1"/>
</dbReference>
<keyword evidence="12" id="KW-1185">Reference proteome</keyword>
<evidence type="ECO:0000256" key="4">
    <source>
        <dbReference type="ARBA" id="ARBA00022568"/>
    </source>
</evidence>
<dbReference type="PANTHER" id="PTHR13462">
    <property type="entry name" value="CALCIUM UNIPORTER PROTEIN, MITOCHONDRIAL"/>
    <property type="match status" value="1"/>
</dbReference>
<dbReference type="InterPro" id="IPR006769">
    <property type="entry name" value="MCU_C"/>
</dbReference>
<dbReference type="InterPro" id="IPR039055">
    <property type="entry name" value="MCU_fam"/>
</dbReference>
<keyword evidence="5 10" id="KW-0812">Transmembrane</keyword>
<dbReference type="GO" id="GO:0005262">
    <property type="term" value="F:calcium channel activity"/>
    <property type="evidence" value="ECO:0000318"/>
    <property type="project" value="GO_Central"/>
</dbReference>
<keyword evidence="8" id="KW-0406">Ion transport</keyword>
<accession>A0A1S3X729</accession>
<dbReference type="RefSeq" id="XP_016435800.1">
    <property type="nucleotide sequence ID" value="XM_016580314.2"/>
</dbReference>
<evidence type="ECO:0000256" key="8">
    <source>
        <dbReference type="ARBA" id="ARBA00023065"/>
    </source>
</evidence>
<dbReference type="AlphaFoldDB" id="A0A1S3X729"/>
<evidence type="ECO:0000256" key="6">
    <source>
        <dbReference type="ARBA" id="ARBA00022837"/>
    </source>
</evidence>
<name>A0A1S3X729_TOBAC</name>
<keyword evidence="7 10" id="KW-1133">Transmembrane helix</keyword>
<dbReference type="PANTHER" id="PTHR13462:SF48">
    <property type="entry name" value="CALCIUM UNIPORTER PROTEIN"/>
    <property type="match status" value="1"/>
</dbReference>
<dbReference type="RefSeq" id="XP_016435800.1">
    <property type="nucleotide sequence ID" value="XM_016580314.1"/>
</dbReference>
<comment type="subcellular location">
    <subcellularLocation>
        <location evidence="1">Membrane</location>
        <topology evidence="1">Multi-pass membrane protein</topology>
    </subcellularLocation>
</comment>
<evidence type="ECO:0000256" key="10">
    <source>
        <dbReference type="SAM" id="Phobius"/>
    </source>
</evidence>
<keyword evidence="3" id="KW-0813">Transport</keyword>
<sequence>MAFKKTLPERIFSAYKFTAPSSTTCRIASSSMLAKSPVSPNPEKNITRDAGDSGLFRRFLHQSLASSPVLRSLPTGEKLREKLRGMDITRDRIRLNGLVPPTQRWPELEQLGVTDARKLLRLSQLEMVKARLRKINKNWILCTEFHQICNDTCSNVDQGLEFAKMLDESGDVIVLGNVVFLRPDQVVKAMQELMPMPIANPNHEIGTNKELQQMEEKKAVIDKKAESLVRREMWCGLSCFILQTAAFMRFTFWDLTWDVMEPICFYVTSIYCMAGFAFFLKTSKEPSFEGFFKARFSTKQKQLMKLHKFDHQRYNELRRAYYPHSASLN</sequence>
<dbReference type="GO" id="GO:0036444">
    <property type="term" value="P:calcium import into the mitochondrion"/>
    <property type="evidence" value="ECO:0000318"/>
    <property type="project" value="GO_Central"/>
</dbReference>